<evidence type="ECO:0000313" key="4">
    <source>
        <dbReference type="RefSeq" id="XP_015601009.1"/>
    </source>
</evidence>
<gene>
    <name evidence="4" type="primary">LOC107270476</name>
</gene>
<dbReference type="Proteomes" id="UP000694920">
    <property type="component" value="Unplaced"/>
</dbReference>
<sequence length="339" mass="34697">MGVRICILLTVFSAVGILSEDRLPQYRQVRSRQPFPSLALKDLFADELDVEGPIFATKPQKRDVSHVLSGTAKSPSGAASGAGSFASSGSFAGSSSFPSKSSVGTQGGYTGGGTGAGYAGAGTGGGSGYSGIGTSYTPNSGFQDYYSNQNQASSYPYYPSQNIVPYFGPGFDFQNFLQQYFSNLQAQQEAFQAQLQAQQQAFFEMNNRLGYGFPYAQQIPNTYAANTGSGFGGAAGGFGSPAGGYSGSASGSGPHVATASANLGPQGGHQSASISPAAPGIFSRFGESVPPPSGNSFGVFTSSSSGHSVGPDGKETSYKSATTGVNDNGKVSYHTVRDP</sequence>
<feature type="chain" id="PRO_5042586884" evidence="2">
    <location>
        <begin position="20"/>
        <end position="339"/>
    </location>
</feature>
<feature type="region of interest" description="Disordered" evidence="1">
    <location>
        <begin position="244"/>
        <end position="339"/>
    </location>
</feature>
<evidence type="ECO:0000256" key="2">
    <source>
        <dbReference type="SAM" id="SignalP"/>
    </source>
</evidence>
<evidence type="ECO:0000313" key="3">
    <source>
        <dbReference type="Proteomes" id="UP000694920"/>
    </source>
</evidence>
<organism evidence="3 4">
    <name type="scientific">Cephus cinctus</name>
    <name type="common">Wheat stem sawfly</name>
    <dbReference type="NCBI Taxonomy" id="211228"/>
    <lineage>
        <taxon>Eukaryota</taxon>
        <taxon>Metazoa</taxon>
        <taxon>Ecdysozoa</taxon>
        <taxon>Arthropoda</taxon>
        <taxon>Hexapoda</taxon>
        <taxon>Insecta</taxon>
        <taxon>Pterygota</taxon>
        <taxon>Neoptera</taxon>
        <taxon>Endopterygota</taxon>
        <taxon>Hymenoptera</taxon>
        <taxon>Cephoidea</taxon>
        <taxon>Cephidae</taxon>
        <taxon>Cephus</taxon>
    </lineage>
</organism>
<feature type="compositionally biased region" description="Polar residues" evidence="1">
    <location>
        <begin position="259"/>
        <end position="274"/>
    </location>
</feature>
<feature type="compositionally biased region" description="Polar residues" evidence="1">
    <location>
        <begin position="294"/>
        <end position="307"/>
    </location>
</feature>
<dbReference type="AlphaFoldDB" id="A0AAJ7C3D1"/>
<dbReference type="RefSeq" id="XP_015601009.1">
    <property type="nucleotide sequence ID" value="XM_015745523.2"/>
</dbReference>
<proteinExistence type="predicted"/>
<keyword evidence="2" id="KW-0732">Signal</keyword>
<accession>A0AAJ7C3D1</accession>
<name>A0AAJ7C3D1_CEPCN</name>
<evidence type="ECO:0000256" key="1">
    <source>
        <dbReference type="SAM" id="MobiDB-lite"/>
    </source>
</evidence>
<keyword evidence="3" id="KW-1185">Reference proteome</keyword>
<feature type="signal peptide" evidence="2">
    <location>
        <begin position="1"/>
        <end position="19"/>
    </location>
</feature>
<dbReference type="GeneID" id="107270476"/>
<reference evidence="4" key="1">
    <citation type="submission" date="2025-08" db="UniProtKB">
        <authorList>
            <consortium name="RefSeq"/>
        </authorList>
    </citation>
    <scope>IDENTIFICATION</scope>
</reference>
<protein>
    <submittedName>
        <fullName evidence="4">Fibroin heavy chain isoform X2</fullName>
    </submittedName>
</protein>